<protein>
    <recommendedName>
        <fullName evidence="3">O-fucosyltransferase family protein</fullName>
    </recommendedName>
</protein>
<dbReference type="Gene3D" id="3.40.50.11350">
    <property type="match status" value="1"/>
</dbReference>
<accession>A0A150GD40</accession>
<dbReference type="EMBL" id="LSYV01000034">
    <property type="protein sequence ID" value="KXZ47728.1"/>
    <property type="molecule type" value="Genomic_DNA"/>
</dbReference>
<evidence type="ECO:0008006" key="3">
    <source>
        <dbReference type="Google" id="ProtNLM"/>
    </source>
</evidence>
<keyword evidence="2" id="KW-1185">Reference proteome</keyword>
<evidence type="ECO:0000313" key="1">
    <source>
        <dbReference type="EMBL" id="KXZ47728.1"/>
    </source>
</evidence>
<sequence length="274" mass="30502">MGLIKEQGFQGPPEREWIVSPVTSWDGCTEDRIAELRKLIAPYKVVGVQTFHGLLYGSQWLAGPLLVPCRDTCCRVYKELASSLRKSQLLFDMADRFIRERLGGIQFVPSIKHLMAKYRTNTTFVMCHPKVRSVVQSQLRRAGVEPLFMDLKDINSSATGGSGAMATNVSYSLLAMVEEAVCIRAKAFVGTKESSMTGTIVQERLGHGVPPEDSYSFFGGIDYETRPIDVPAWYKRPGFNASGTDKWRQMLAREKGLKLPQANGSSTSTRSLRL</sequence>
<dbReference type="OrthoDB" id="534338at2759"/>
<dbReference type="CDD" id="cd11296">
    <property type="entry name" value="O-FucT_like"/>
    <property type="match status" value="1"/>
</dbReference>
<gene>
    <name evidence="1" type="ORF">GPECTOR_33g610</name>
</gene>
<name>A0A150GD40_GONPE</name>
<organism evidence="1 2">
    <name type="scientific">Gonium pectorale</name>
    <name type="common">Green alga</name>
    <dbReference type="NCBI Taxonomy" id="33097"/>
    <lineage>
        <taxon>Eukaryota</taxon>
        <taxon>Viridiplantae</taxon>
        <taxon>Chlorophyta</taxon>
        <taxon>core chlorophytes</taxon>
        <taxon>Chlorophyceae</taxon>
        <taxon>CS clade</taxon>
        <taxon>Chlamydomonadales</taxon>
        <taxon>Volvocaceae</taxon>
        <taxon>Gonium</taxon>
    </lineage>
</organism>
<dbReference type="AlphaFoldDB" id="A0A150GD40"/>
<comment type="caution">
    <text evidence="1">The sequence shown here is derived from an EMBL/GenBank/DDBJ whole genome shotgun (WGS) entry which is preliminary data.</text>
</comment>
<reference evidence="2" key="1">
    <citation type="journal article" date="2016" name="Nat. Commun.">
        <title>The Gonium pectorale genome demonstrates co-option of cell cycle regulation during the evolution of multicellularity.</title>
        <authorList>
            <person name="Hanschen E.R."/>
            <person name="Marriage T.N."/>
            <person name="Ferris P.J."/>
            <person name="Hamaji T."/>
            <person name="Toyoda A."/>
            <person name="Fujiyama A."/>
            <person name="Neme R."/>
            <person name="Noguchi H."/>
            <person name="Minakuchi Y."/>
            <person name="Suzuki M."/>
            <person name="Kawai-Toyooka H."/>
            <person name="Smith D.R."/>
            <person name="Sparks H."/>
            <person name="Anderson J."/>
            <person name="Bakaric R."/>
            <person name="Luria V."/>
            <person name="Karger A."/>
            <person name="Kirschner M.W."/>
            <person name="Durand P.M."/>
            <person name="Michod R.E."/>
            <person name="Nozaki H."/>
            <person name="Olson B.J."/>
        </authorList>
    </citation>
    <scope>NUCLEOTIDE SEQUENCE [LARGE SCALE GENOMIC DNA]</scope>
    <source>
        <strain evidence="2">NIES-2863</strain>
    </source>
</reference>
<proteinExistence type="predicted"/>
<evidence type="ECO:0000313" key="2">
    <source>
        <dbReference type="Proteomes" id="UP000075714"/>
    </source>
</evidence>
<dbReference type="Proteomes" id="UP000075714">
    <property type="component" value="Unassembled WGS sequence"/>
</dbReference>